<accession>A0A0A3IP17</accession>
<dbReference type="STRING" id="1220589.CD32_06140"/>
<evidence type="ECO:0000313" key="2">
    <source>
        <dbReference type="EMBL" id="KGR86466.1"/>
    </source>
</evidence>
<evidence type="ECO:0000256" key="1">
    <source>
        <dbReference type="SAM" id="Phobius"/>
    </source>
</evidence>
<feature type="transmembrane region" description="Helical" evidence="1">
    <location>
        <begin position="148"/>
        <end position="167"/>
    </location>
</feature>
<keyword evidence="3" id="KW-1185">Reference proteome</keyword>
<dbReference type="RefSeq" id="WP_036152377.1">
    <property type="nucleotide sequence ID" value="NZ_AVCX01000014.1"/>
</dbReference>
<organism evidence="2 3">
    <name type="scientific">Lysinibacillus odysseyi 34hs-1 = NBRC 100172</name>
    <dbReference type="NCBI Taxonomy" id="1220589"/>
    <lineage>
        <taxon>Bacteria</taxon>
        <taxon>Bacillati</taxon>
        <taxon>Bacillota</taxon>
        <taxon>Bacilli</taxon>
        <taxon>Bacillales</taxon>
        <taxon>Bacillaceae</taxon>
        <taxon>Lysinibacillus</taxon>
    </lineage>
</organism>
<evidence type="ECO:0000313" key="3">
    <source>
        <dbReference type="Proteomes" id="UP000030437"/>
    </source>
</evidence>
<reference evidence="2 3" key="1">
    <citation type="submission" date="2014-02" db="EMBL/GenBank/DDBJ databases">
        <title>Draft genome sequence of Lysinibacillus odysseyi NBRC 100172.</title>
        <authorList>
            <person name="Zhang F."/>
            <person name="Wang G."/>
            <person name="Zhang L."/>
        </authorList>
    </citation>
    <scope>NUCLEOTIDE SEQUENCE [LARGE SCALE GENOMIC DNA]</scope>
    <source>
        <strain evidence="2 3">NBRC 100172</strain>
    </source>
</reference>
<feature type="transmembrane region" description="Helical" evidence="1">
    <location>
        <begin position="115"/>
        <end position="136"/>
    </location>
</feature>
<feature type="transmembrane region" description="Helical" evidence="1">
    <location>
        <begin position="40"/>
        <end position="57"/>
    </location>
</feature>
<dbReference type="InterPro" id="IPR025699">
    <property type="entry name" value="ABC2_memb-like"/>
</dbReference>
<dbReference type="Pfam" id="PF13346">
    <property type="entry name" value="ABC2_membrane_5"/>
    <property type="match status" value="1"/>
</dbReference>
<keyword evidence="1" id="KW-0812">Transmembrane</keyword>
<feature type="transmembrane region" description="Helical" evidence="1">
    <location>
        <begin position="173"/>
        <end position="195"/>
    </location>
</feature>
<dbReference type="AlphaFoldDB" id="A0A0A3IP17"/>
<feature type="transmembrane region" description="Helical" evidence="1">
    <location>
        <begin position="82"/>
        <end position="103"/>
    </location>
</feature>
<sequence length="208" mass="23696">MRNMLLQYYFRNMGPLLFLIPVAVFFYIGISLLFEQSSVAFSSGLIASVIMITLKFLQLSKDNEKMFSVMPIPKHELVQTKFIFLARVTAIYGTLFFTLYLFMSRIEEGWTWKGWMSAAGIALFLSLLIINLLLLIDHLPNQKAASGLMLLLLFALIYALWMLPLYTSRAGDIVLNGSILAIASGTICLITWLNYRVVIYFVTKFDMS</sequence>
<name>A0A0A3IP17_9BACI</name>
<gene>
    <name evidence="2" type="ORF">CD32_06140</name>
</gene>
<feature type="transmembrane region" description="Helical" evidence="1">
    <location>
        <begin position="12"/>
        <end position="34"/>
    </location>
</feature>
<comment type="caution">
    <text evidence="2">The sequence shown here is derived from an EMBL/GenBank/DDBJ whole genome shotgun (WGS) entry which is preliminary data.</text>
</comment>
<keyword evidence="1" id="KW-0472">Membrane</keyword>
<protein>
    <submittedName>
        <fullName evidence="2">Uncharacterized protein</fullName>
    </submittedName>
</protein>
<dbReference type="Proteomes" id="UP000030437">
    <property type="component" value="Unassembled WGS sequence"/>
</dbReference>
<keyword evidence="1" id="KW-1133">Transmembrane helix</keyword>
<proteinExistence type="predicted"/>
<dbReference type="EMBL" id="JPVP01000051">
    <property type="protein sequence ID" value="KGR86466.1"/>
    <property type="molecule type" value="Genomic_DNA"/>
</dbReference>